<comment type="subcellular location">
    <subcellularLocation>
        <location evidence="1">Membrane</location>
        <topology evidence="1">Multi-pass membrane protein</topology>
    </subcellularLocation>
</comment>
<evidence type="ECO:0000256" key="3">
    <source>
        <dbReference type="ARBA" id="ARBA00022692"/>
    </source>
</evidence>
<keyword evidence="3 7" id="KW-0812">Transmembrane</keyword>
<dbReference type="STRING" id="1071382.H2ASX0"/>
<dbReference type="AlphaFoldDB" id="H2ASX0"/>
<feature type="transmembrane region" description="Helical" evidence="7">
    <location>
        <begin position="40"/>
        <end position="65"/>
    </location>
</feature>
<dbReference type="GO" id="GO:0045332">
    <property type="term" value="P:phospholipid translocation"/>
    <property type="evidence" value="ECO:0007669"/>
    <property type="project" value="UniProtKB-UniRule"/>
</dbReference>
<evidence type="ECO:0000313" key="8">
    <source>
        <dbReference type="EMBL" id="CCF57470.1"/>
    </source>
</evidence>
<evidence type="ECO:0000256" key="2">
    <source>
        <dbReference type="ARBA" id="ARBA00009457"/>
    </source>
</evidence>
<dbReference type="GeneID" id="13885388"/>
<proteinExistence type="inferred from homology"/>
<comment type="similarity">
    <text evidence="2 6">Belongs to the CDC50/LEM3 family.</text>
</comment>
<dbReference type="PIRSF" id="PIRSF015840">
    <property type="entry name" value="DUF284_TM_euk"/>
    <property type="match status" value="1"/>
</dbReference>
<dbReference type="GO" id="GO:0005783">
    <property type="term" value="C:endoplasmic reticulum"/>
    <property type="evidence" value="ECO:0007669"/>
    <property type="project" value="TreeGrafter"/>
</dbReference>
<dbReference type="Pfam" id="PF03381">
    <property type="entry name" value="CDC50"/>
    <property type="match status" value="1"/>
</dbReference>
<keyword evidence="9" id="KW-1185">Reference proteome</keyword>
<name>H2ASX0_KAZAF</name>
<dbReference type="HOGENOM" id="CLU_025025_0_1_1"/>
<gene>
    <name evidence="8" type="primary">KAFR0C04790</name>
    <name evidence="8" type="ORF">KAFR_0C04790</name>
</gene>
<protein>
    <recommendedName>
        <fullName evidence="10">Cell division control protein 50</fullName>
    </recommendedName>
</protein>
<reference evidence="8 9" key="1">
    <citation type="journal article" date="2011" name="Proc. Natl. Acad. Sci. U.S.A.">
        <title>Evolutionary erosion of yeast sex chromosomes by mating-type switching accidents.</title>
        <authorList>
            <person name="Gordon J.L."/>
            <person name="Armisen D."/>
            <person name="Proux-Wera E."/>
            <person name="Oheigeartaigh S.S."/>
            <person name="Byrne K.P."/>
            <person name="Wolfe K.H."/>
        </authorList>
    </citation>
    <scope>NUCLEOTIDE SEQUENCE [LARGE SCALE GENOMIC DNA]</scope>
    <source>
        <strain evidence="9">ATCC 22294 / BCRC 22015 / CBS 2517 / CECT 1963 / NBRC 1671 / NRRL Y-8276</strain>
    </source>
</reference>
<evidence type="ECO:0000313" key="9">
    <source>
        <dbReference type="Proteomes" id="UP000005220"/>
    </source>
</evidence>
<evidence type="ECO:0000256" key="4">
    <source>
        <dbReference type="ARBA" id="ARBA00022989"/>
    </source>
</evidence>
<sequence length="388" mass="43981">MVLFQKSEGSTKRKSRKPLNTSFRQQRLRAWQINLSPQSVLPLLICIACIFAPIGVGLIVTVIGVQNMEIRYDQCLNLASTTSYQDIPSDALTFHFKKAMDTTPKWILTQSSNNDETINICRLQFQIPNDIDSSINIYYKLTNFYQNHREYVESYDIDQLKGKAVSKNSLDSNCDPLKVDNATGKLIYPCGLIANSMFNDTFSTKLTGKSGTSDYILTSNGTSWSTDRHRYSPTKYSSSDIVPPPNWAKLFPNGYNDTNIPNLKTWDEFQIWMRAAALPKFYKLALKNDTTHLPNGNYEFDITLNYPVDSFNGTKSIMLTTNTIIGAKNMILGIVFLIIAGICTLSSILFLINVIIKPREAASHSYLNYEPLYYQDEPFAQNPTRELL</sequence>
<dbReference type="KEGG" id="kaf:KAFR_0C04790"/>
<dbReference type="GO" id="GO:0005802">
    <property type="term" value="C:trans-Golgi network"/>
    <property type="evidence" value="ECO:0007669"/>
    <property type="project" value="EnsemblFungi"/>
</dbReference>
<evidence type="ECO:0000256" key="1">
    <source>
        <dbReference type="ARBA" id="ARBA00004141"/>
    </source>
</evidence>
<accession>H2ASX0</accession>
<dbReference type="InParanoid" id="H2ASX0"/>
<dbReference type="PANTHER" id="PTHR10926:SF0">
    <property type="entry name" value="CDC50, ISOFORM A"/>
    <property type="match status" value="1"/>
</dbReference>
<evidence type="ECO:0000256" key="7">
    <source>
        <dbReference type="SAM" id="Phobius"/>
    </source>
</evidence>
<dbReference type="FunCoup" id="H2ASX0">
    <property type="interactions" value="489"/>
</dbReference>
<dbReference type="PANTHER" id="PTHR10926">
    <property type="entry name" value="CELL CYCLE CONTROL PROTEIN 50"/>
    <property type="match status" value="1"/>
</dbReference>
<dbReference type="GO" id="GO:0005886">
    <property type="term" value="C:plasma membrane"/>
    <property type="evidence" value="ECO:0007669"/>
    <property type="project" value="TreeGrafter"/>
</dbReference>
<evidence type="ECO:0000256" key="6">
    <source>
        <dbReference type="PIRNR" id="PIRNR015840"/>
    </source>
</evidence>
<feature type="transmembrane region" description="Helical" evidence="7">
    <location>
        <begin position="330"/>
        <end position="356"/>
    </location>
</feature>
<evidence type="ECO:0000256" key="5">
    <source>
        <dbReference type="ARBA" id="ARBA00023136"/>
    </source>
</evidence>
<dbReference type="OrthoDB" id="340608at2759"/>
<keyword evidence="5 6" id="KW-0472">Membrane</keyword>
<dbReference type="GO" id="GO:1990531">
    <property type="term" value="C:phospholipid-translocating ATPase complex"/>
    <property type="evidence" value="ECO:0007669"/>
    <property type="project" value="EnsemblFungi"/>
</dbReference>
<dbReference type="InterPro" id="IPR005045">
    <property type="entry name" value="CDC50/LEM3_fam"/>
</dbReference>
<dbReference type="RefSeq" id="XP_003956605.1">
    <property type="nucleotide sequence ID" value="XM_003956556.1"/>
</dbReference>
<dbReference type="EMBL" id="HE650823">
    <property type="protein sequence ID" value="CCF57470.1"/>
    <property type="molecule type" value="Genomic_DNA"/>
</dbReference>
<evidence type="ECO:0008006" key="10">
    <source>
        <dbReference type="Google" id="ProtNLM"/>
    </source>
</evidence>
<dbReference type="eggNOG" id="KOG2952">
    <property type="taxonomic scope" value="Eukaryota"/>
</dbReference>
<dbReference type="Proteomes" id="UP000005220">
    <property type="component" value="Chromosome 3"/>
</dbReference>
<organism evidence="8 9">
    <name type="scientific">Kazachstania africana (strain ATCC 22294 / BCRC 22015 / CBS 2517 / CECT 1963 / NBRC 1671 / NRRL Y-8276)</name>
    <name type="common">Yeast</name>
    <name type="synonym">Kluyveromyces africanus</name>
    <dbReference type="NCBI Taxonomy" id="1071382"/>
    <lineage>
        <taxon>Eukaryota</taxon>
        <taxon>Fungi</taxon>
        <taxon>Dikarya</taxon>
        <taxon>Ascomycota</taxon>
        <taxon>Saccharomycotina</taxon>
        <taxon>Saccharomycetes</taxon>
        <taxon>Saccharomycetales</taxon>
        <taxon>Saccharomycetaceae</taxon>
        <taxon>Kazachstania</taxon>
    </lineage>
</organism>
<keyword evidence="4 7" id="KW-1133">Transmembrane helix</keyword>